<name>A0A4U5LNX3_STECR</name>
<keyword evidence="1" id="KW-0472">Membrane</keyword>
<sequence>MIAKMEFFREHTWVVPVISVFAMTVVQCVLINCCCCSKPKKKTNRLVSKPAEAAERQLVTLEMQKIAKRLANPTAYPANAEHQRFHLPHGI</sequence>
<keyword evidence="1" id="KW-1133">Transmembrane helix</keyword>
<gene>
    <name evidence="2" type="ORF">L596_030274</name>
</gene>
<reference evidence="2 3" key="1">
    <citation type="journal article" date="2015" name="Genome Biol.">
        <title>Comparative genomics of Steinernema reveals deeply conserved gene regulatory networks.</title>
        <authorList>
            <person name="Dillman A.R."/>
            <person name="Macchietto M."/>
            <person name="Porter C.F."/>
            <person name="Rogers A."/>
            <person name="Williams B."/>
            <person name="Antoshechkin I."/>
            <person name="Lee M.M."/>
            <person name="Goodwin Z."/>
            <person name="Lu X."/>
            <person name="Lewis E.E."/>
            <person name="Goodrich-Blair H."/>
            <person name="Stock S.P."/>
            <person name="Adams B.J."/>
            <person name="Sternberg P.W."/>
            <person name="Mortazavi A."/>
        </authorList>
    </citation>
    <scope>NUCLEOTIDE SEQUENCE [LARGE SCALE GENOMIC DNA]</scope>
    <source>
        <strain evidence="2 3">ALL</strain>
    </source>
</reference>
<dbReference type="EMBL" id="AZBU02000014">
    <property type="protein sequence ID" value="TKR57593.1"/>
    <property type="molecule type" value="Genomic_DNA"/>
</dbReference>
<reference evidence="2 3" key="2">
    <citation type="journal article" date="2019" name="G3 (Bethesda)">
        <title>Hybrid Assembly of the Genome of the Entomopathogenic Nematode Steinernema carpocapsae Identifies the X-Chromosome.</title>
        <authorList>
            <person name="Serra L."/>
            <person name="Macchietto M."/>
            <person name="Macias-Munoz A."/>
            <person name="McGill C.J."/>
            <person name="Rodriguez I.M."/>
            <person name="Rodriguez B."/>
            <person name="Murad R."/>
            <person name="Mortazavi A."/>
        </authorList>
    </citation>
    <scope>NUCLEOTIDE SEQUENCE [LARGE SCALE GENOMIC DNA]</scope>
    <source>
        <strain evidence="2 3">ALL</strain>
    </source>
</reference>
<keyword evidence="1" id="KW-0812">Transmembrane</keyword>
<comment type="caution">
    <text evidence="2">The sequence shown here is derived from an EMBL/GenBank/DDBJ whole genome shotgun (WGS) entry which is preliminary data.</text>
</comment>
<organism evidence="2 3">
    <name type="scientific">Steinernema carpocapsae</name>
    <name type="common">Entomopathogenic nematode</name>
    <dbReference type="NCBI Taxonomy" id="34508"/>
    <lineage>
        <taxon>Eukaryota</taxon>
        <taxon>Metazoa</taxon>
        <taxon>Ecdysozoa</taxon>
        <taxon>Nematoda</taxon>
        <taxon>Chromadorea</taxon>
        <taxon>Rhabditida</taxon>
        <taxon>Tylenchina</taxon>
        <taxon>Panagrolaimomorpha</taxon>
        <taxon>Strongyloidoidea</taxon>
        <taxon>Steinernematidae</taxon>
        <taxon>Steinernema</taxon>
    </lineage>
</organism>
<keyword evidence="3" id="KW-1185">Reference proteome</keyword>
<evidence type="ECO:0000313" key="2">
    <source>
        <dbReference type="EMBL" id="TKR57593.1"/>
    </source>
</evidence>
<evidence type="ECO:0000256" key="1">
    <source>
        <dbReference type="SAM" id="Phobius"/>
    </source>
</evidence>
<evidence type="ECO:0000313" key="3">
    <source>
        <dbReference type="Proteomes" id="UP000298663"/>
    </source>
</evidence>
<accession>A0A4U5LNX3</accession>
<feature type="transmembrane region" description="Helical" evidence="1">
    <location>
        <begin position="13"/>
        <end position="35"/>
    </location>
</feature>
<protein>
    <submittedName>
        <fullName evidence="2">Uncharacterized protein</fullName>
    </submittedName>
</protein>
<dbReference type="Proteomes" id="UP000298663">
    <property type="component" value="Unassembled WGS sequence"/>
</dbReference>
<dbReference type="AlphaFoldDB" id="A0A4U5LNX3"/>
<proteinExistence type="predicted"/>